<proteinExistence type="predicted"/>
<dbReference type="AlphaFoldDB" id="A0A7G6T4J0"/>
<evidence type="ECO:0008006" key="3">
    <source>
        <dbReference type="Google" id="ProtNLM"/>
    </source>
</evidence>
<accession>A0A7G6T4J0</accession>
<protein>
    <recommendedName>
        <fullName evidence="3">Type II toxin-antitoxin system RelE/ParE family toxin</fullName>
    </recommendedName>
</protein>
<dbReference type="EMBL" id="CP050297">
    <property type="protein sequence ID" value="QND61672.1"/>
    <property type="molecule type" value="Genomic_DNA"/>
</dbReference>
<evidence type="ECO:0000313" key="2">
    <source>
        <dbReference type="Proteomes" id="UP000515465"/>
    </source>
</evidence>
<organism evidence="1 2">
    <name type="scientific">Mesorhizobium huakuii</name>
    <dbReference type="NCBI Taxonomy" id="28104"/>
    <lineage>
        <taxon>Bacteria</taxon>
        <taxon>Pseudomonadati</taxon>
        <taxon>Pseudomonadota</taxon>
        <taxon>Alphaproteobacteria</taxon>
        <taxon>Hyphomicrobiales</taxon>
        <taxon>Phyllobacteriaceae</taxon>
        <taxon>Mesorhizobium</taxon>
    </lineage>
</organism>
<gene>
    <name evidence="1" type="ORF">HB778_36045</name>
</gene>
<evidence type="ECO:0000313" key="1">
    <source>
        <dbReference type="EMBL" id="QND61672.1"/>
    </source>
</evidence>
<sequence>MKLIGISRLRELARRTRGDLDGAVPALVAELEAGSWRSMAEIAEFYPSALIKGIKVRIPLNADYRVDLVADCEAQIVLIEYAGATTGARATTKAGSKVT</sequence>
<dbReference type="Proteomes" id="UP000515465">
    <property type="component" value="Plasmid p_2"/>
</dbReference>
<geneLocation type="plasmid" evidence="1 2">
    <name>p_2</name>
</geneLocation>
<reference evidence="2" key="1">
    <citation type="journal article" date="2020" name="Mol. Plant Microbe">
        <title>Rhizobial microsymbionts of the narrowly endemic Oxytropis species growing in Kamchatka are characterized by significant genetic diversity and possess a set of genes that are associated with T3SS and T6SS secretion systems and can affect the development of symbiosis.</title>
        <authorList>
            <person name="Safronova V."/>
            <person name="Guro P."/>
            <person name="Sazanova A."/>
            <person name="Kuznetsova I."/>
            <person name="Belimov A."/>
            <person name="Yakubov V."/>
            <person name="Chirak E."/>
            <person name="Afonin A."/>
            <person name="Gogolev Y."/>
            <person name="Andronov E."/>
            <person name="Tikhonovich I."/>
        </authorList>
    </citation>
    <scope>NUCLEOTIDE SEQUENCE [LARGE SCALE GENOMIC DNA]</scope>
    <source>
        <strain evidence="2">583</strain>
        <plasmid evidence="2">p_2</plasmid>
    </source>
</reference>
<keyword evidence="1" id="KW-0614">Plasmid</keyword>
<dbReference type="RefSeq" id="WP_183465383.1">
    <property type="nucleotide sequence ID" value="NZ_CP050297.1"/>
</dbReference>
<name>A0A7G6T4J0_9HYPH</name>